<dbReference type="InterPro" id="IPR014941">
    <property type="entry name" value="FimB/Mfa2/Mfa3"/>
</dbReference>
<comment type="similarity">
    <text evidence="2">Belongs to the bacteroidetes fimbrillin superfamily. FimB/Mfa2 family.</text>
</comment>
<evidence type="ECO:0000313" key="8">
    <source>
        <dbReference type="EMBL" id="AZS31606.1"/>
    </source>
</evidence>
<evidence type="ECO:0000256" key="5">
    <source>
        <dbReference type="ARBA" id="ARBA00023139"/>
    </source>
</evidence>
<keyword evidence="4" id="KW-0472">Membrane</keyword>
<keyword evidence="5" id="KW-0564">Palmitate</keyword>
<dbReference type="GO" id="GO:0009279">
    <property type="term" value="C:cell outer membrane"/>
    <property type="evidence" value="ECO:0007669"/>
    <property type="project" value="UniProtKB-SubCell"/>
</dbReference>
<dbReference type="Proteomes" id="UP000270673">
    <property type="component" value="Chromosome"/>
</dbReference>
<dbReference type="PROSITE" id="PS51257">
    <property type="entry name" value="PROKAR_LIPOPROTEIN"/>
    <property type="match status" value="1"/>
</dbReference>
<dbReference type="OrthoDB" id="1082453at2"/>
<evidence type="ECO:0000256" key="3">
    <source>
        <dbReference type="ARBA" id="ARBA00022729"/>
    </source>
</evidence>
<keyword evidence="7" id="KW-0449">Lipoprotein</keyword>
<evidence type="ECO:0000313" key="9">
    <source>
        <dbReference type="Proteomes" id="UP000270673"/>
    </source>
</evidence>
<keyword evidence="9" id="KW-1185">Reference proteome</keyword>
<dbReference type="RefSeq" id="WP_106624037.1">
    <property type="nucleotide sequence ID" value="NZ_CP032819.1"/>
</dbReference>
<evidence type="ECO:0000256" key="1">
    <source>
        <dbReference type="ARBA" id="ARBA00004442"/>
    </source>
</evidence>
<evidence type="ECO:0000256" key="2">
    <source>
        <dbReference type="ARBA" id="ARBA00007248"/>
    </source>
</evidence>
<dbReference type="EMBL" id="CP032819">
    <property type="protein sequence ID" value="AZS31606.1"/>
    <property type="molecule type" value="Genomic_DNA"/>
</dbReference>
<comment type="subcellular location">
    <subcellularLocation>
        <location evidence="1">Cell outer membrane</location>
    </subcellularLocation>
</comment>
<evidence type="ECO:0000256" key="6">
    <source>
        <dbReference type="ARBA" id="ARBA00023237"/>
    </source>
</evidence>
<sequence length="295" mass="32789">MSRNTFLYIFICAIVSCMSACDKNAHEKELYGISVRSTFDDELDASQTKVKNGSLWIYQVDGKLVKEYFYEGAKDLSSQCFDLPAGNYVVVSALNFNSPLTYKNQNEMQTLAFYTSAPDPLSEHAFYSTVQVEVRENENQLVTLPMKRILSELAIKIEGVPSGARLNTKVYEPAEGILPACKDADGQYGLPTTETMTEVILPESLEKNGAIVTEAMRVMPTAQGKSGSRLGLFLTTTDGVTFECVVDAPRMKPAGKYELTLSYNELKPYLRVSAIKITDWKYGWTISGEILDPNN</sequence>
<evidence type="ECO:0000256" key="7">
    <source>
        <dbReference type="ARBA" id="ARBA00023288"/>
    </source>
</evidence>
<reference evidence="8 9" key="1">
    <citation type="submission" date="2018-10" db="EMBL/GenBank/DDBJ databases">
        <title>Butyricimonas faecalis sp. nov., isolated from human faeces and emended description of the genus Butyricimonas.</title>
        <authorList>
            <person name="Le Roy T."/>
            <person name="Van der Smissen P."/>
            <person name="Paquot A."/>
            <person name="Delzenne N."/>
            <person name="Muccioli G."/>
            <person name="Collet J.-F."/>
            <person name="Cani P.D."/>
        </authorList>
    </citation>
    <scope>NUCLEOTIDE SEQUENCE [LARGE SCALE GENOMIC DNA]</scope>
    <source>
        <strain evidence="8 9">H184</strain>
    </source>
</reference>
<name>A0A3S9VYI3_9BACT</name>
<dbReference type="Pfam" id="PF08842">
    <property type="entry name" value="Mfa2"/>
    <property type="match status" value="1"/>
</dbReference>
<proteinExistence type="inferred from homology"/>
<dbReference type="KEGG" id="buy:D8S85_19995"/>
<keyword evidence="3" id="KW-0732">Signal</keyword>
<evidence type="ECO:0008006" key="10">
    <source>
        <dbReference type="Google" id="ProtNLM"/>
    </source>
</evidence>
<gene>
    <name evidence="8" type="ORF">D8S85_19995</name>
</gene>
<organism evidence="8 9">
    <name type="scientific">Butyricimonas faecalis</name>
    <dbReference type="NCBI Taxonomy" id="2093856"/>
    <lineage>
        <taxon>Bacteria</taxon>
        <taxon>Pseudomonadati</taxon>
        <taxon>Bacteroidota</taxon>
        <taxon>Bacteroidia</taxon>
        <taxon>Bacteroidales</taxon>
        <taxon>Odoribacteraceae</taxon>
        <taxon>Butyricimonas</taxon>
    </lineage>
</organism>
<accession>A0A3S9VYI3</accession>
<protein>
    <recommendedName>
        <fullName evidence="10">FimB/Mfa2 family fimbrial subunit</fullName>
    </recommendedName>
</protein>
<evidence type="ECO:0000256" key="4">
    <source>
        <dbReference type="ARBA" id="ARBA00023136"/>
    </source>
</evidence>
<keyword evidence="6" id="KW-0998">Cell outer membrane</keyword>
<dbReference type="AlphaFoldDB" id="A0A3S9VYI3"/>